<comment type="caution">
    <text evidence="1">The sequence shown here is derived from an EMBL/GenBank/DDBJ whole genome shotgun (WGS) entry which is preliminary data.</text>
</comment>
<gene>
    <name evidence="1" type="ORF">MMYC01_202601</name>
</gene>
<sequence length="595" mass="67761">MSSVYPPMVNPGYTTARCNDCRKVSSKDDIWMCVQCRGSWCDVCWDKIGAHNTNAEDDPFAFDVDPSIIGAHEKVTKEAFTRISQIFRPLSPALRISAHEREAQAKWFGIYRGEGNQLYFGDTNRLTNIIEDSWTAENPDQYPSIVSFVGQTGAGKSTIIRGLLTLQQQLAGRDAEEFLYPIPGYPGDPNPTTGDVHLYPDPRTQWSKRPLLFADCEGLDAGDKTPVALSSSNKSRDLLRVFRERTRRKIAWATGSKQLKRDEVVKTLFPKILYTISDVVVFVLKTARTLEKVVSDHLIPWAAKSIYSSVNQAAQPHAIVVINGEDISIPEEAWDHRNSTEEYLKSLQTPFKNDRNLASILEDLPHDVAAGINTHADLLNHYYSSVTIINVPQKSYLMRMDKQFRELYDVMEKRCSSSYERKERSRSLLNAERLERVLAAAFDHFSQGNETPFNFLSESLWQSPIPGGLEDNMRKADNARCCNVKSNHGEKGHQGVDGKPLGKGEFQFQENFDPEAFFDKWKAEIEGHLTSLDGNARSTRQRTKTGSREAIAAKYHRDEMKEFLRKVNVDNFRLVWTVLWKVMRSHAAREYEYFV</sequence>
<dbReference type="Gene3D" id="3.40.50.300">
    <property type="entry name" value="P-loop containing nucleotide triphosphate hydrolases"/>
    <property type="match status" value="1"/>
</dbReference>
<accession>A0A175W9N6</accession>
<dbReference type="AlphaFoldDB" id="A0A175W9N6"/>
<evidence type="ECO:0000313" key="2">
    <source>
        <dbReference type="Proteomes" id="UP000078237"/>
    </source>
</evidence>
<dbReference type="VEuPathDB" id="FungiDB:MMYC01_202601"/>
<dbReference type="Proteomes" id="UP000078237">
    <property type="component" value="Unassembled WGS sequence"/>
</dbReference>
<reference evidence="1 2" key="1">
    <citation type="journal article" date="2016" name="Genome Announc.">
        <title>Genome Sequence of Madurella mycetomatis mm55, Isolated from a Human Mycetoma Case in Sudan.</title>
        <authorList>
            <person name="Smit S."/>
            <person name="Derks M.F."/>
            <person name="Bervoets S."/>
            <person name="Fahal A."/>
            <person name="van Leeuwen W."/>
            <person name="van Belkum A."/>
            <person name="van de Sande W.W."/>
        </authorList>
    </citation>
    <scope>NUCLEOTIDE SEQUENCE [LARGE SCALE GENOMIC DNA]</scope>
    <source>
        <strain evidence="2">mm55</strain>
    </source>
</reference>
<keyword evidence="2" id="KW-1185">Reference proteome</keyword>
<dbReference type="EMBL" id="LCTW02000057">
    <property type="protein sequence ID" value="KXX80518.1"/>
    <property type="molecule type" value="Genomic_DNA"/>
</dbReference>
<protein>
    <submittedName>
        <fullName evidence="1">Uncharacterized protein</fullName>
    </submittedName>
</protein>
<dbReference type="InterPro" id="IPR027417">
    <property type="entry name" value="P-loop_NTPase"/>
</dbReference>
<organism evidence="1 2">
    <name type="scientific">Madurella mycetomatis</name>
    <dbReference type="NCBI Taxonomy" id="100816"/>
    <lineage>
        <taxon>Eukaryota</taxon>
        <taxon>Fungi</taxon>
        <taxon>Dikarya</taxon>
        <taxon>Ascomycota</taxon>
        <taxon>Pezizomycotina</taxon>
        <taxon>Sordariomycetes</taxon>
        <taxon>Sordariomycetidae</taxon>
        <taxon>Sordariales</taxon>
        <taxon>Sordariales incertae sedis</taxon>
        <taxon>Madurella</taxon>
    </lineage>
</organism>
<dbReference type="OrthoDB" id="194358at2759"/>
<dbReference type="STRING" id="100816.A0A175W9N6"/>
<name>A0A175W9N6_9PEZI</name>
<dbReference type="SUPFAM" id="SSF52540">
    <property type="entry name" value="P-loop containing nucleoside triphosphate hydrolases"/>
    <property type="match status" value="1"/>
</dbReference>
<evidence type="ECO:0000313" key="1">
    <source>
        <dbReference type="EMBL" id="KXX80518.1"/>
    </source>
</evidence>
<proteinExistence type="predicted"/>